<dbReference type="PANTHER" id="PTHR24148">
    <property type="entry name" value="ANKYRIN REPEAT DOMAIN-CONTAINING PROTEIN 39 HOMOLOG-RELATED"/>
    <property type="match status" value="1"/>
</dbReference>
<proteinExistence type="predicted"/>
<name>A0AAJ0G5E8_9PEZI</name>
<sequence>MQYQYKPLESPRDTRLFKLRASEDAQTEIEGEIVHVSPSDNVAYEAVSYYWGTRSSVEPTVSVGSHSISITSNLHAALLRLRNVRDPGTTQASSDLDRLLWIDALCINQADLAERAQQVRHMRQIYQNATGVIVWLGDSDDQTLAGINFLKEIGYGFSSFYSARLEELSAEHSKEIWRSTWAEYLNEERLEYINKSRYSDLLAVTHLLEKAWFGRAWIIQEFAVNDKVMFVCGDVEVPHKDLRRGFYAFTKTPLHHQVVQKPSDVHNFRHLETLVSATDVDEEGPQELQMQMLKYLVASREFGAQDPRDKVFALAGLALDGTRTPFEANYEFDNSVELLYHRVAVHYLKAGSLAEVLMEAGLNYSTDLDERAKSDSRMPSWVPDWRQYVSARRMLNNDSARQVPAVFSLSDDGMALKVRCYVLDKVQLAVSSRSFREAYDEVYAASADAMGEQTAAKEPTEPHVSQFLSDLRRTFCNQLKSYVSTRYANGWRYYNGQDHVEALRGRFIATAKGHSHPLPTSRMRPEPDMTMLWQSG</sequence>
<accession>A0AAJ0G5E8</accession>
<gene>
    <name evidence="2" type="ORF">LTR09_009926</name>
</gene>
<dbReference type="EMBL" id="JAWDJX010000045">
    <property type="protein sequence ID" value="KAK3048814.1"/>
    <property type="molecule type" value="Genomic_DNA"/>
</dbReference>
<evidence type="ECO:0000313" key="2">
    <source>
        <dbReference type="EMBL" id="KAK3048814.1"/>
    </source>
</evidence>
<dbReference type="InterPro" id="IPR052895">
    <property type="entry name" value="HetReg/Transcr_Mod"/>
</dbReference>
<dbReference type="AlphaFoldDB" id="A0AAJ0G5E8"/>
<evidence type="ECO:0000313" key="3">
    <source>
        <dbReference type="Proteomes" id="UP001271007"/>
    </source>
</evidence>
<feature type="domain" description="Heterokaryon incompatibility" evidence="1">
    <location>
        <begin position="44"/>
        <end position="221"/>
    </location>
</feature>
<dbReference type="PANTHER" id="PTHR24148:SF64">
    <property type="entry name" value="HETEROKARYON INCOMPATIBILITY DOMAIN-CONTAINING PROTEIN"/>
    <property type="match status" value="1"/>
</dbReference>
<organism evidence="2 3">
    <name type="scientific">Extremus antarcticus</name>
    <dbReference type="NCBI Taxonomy" id="702011"/>
    <lineage>
        <taxon>Eukaryota</taxon>
        <taxon>Fungi</taxon>
        <taxon>Dikarya</taxon>
        <taxon>Ascomycota</taxon>
        <taxon>Pezizomycotina</taxon>
        <taxon>Dothideomycetes</taxon>
        <taxon>Dothideomycetidae</taxon>
        <taxon>Mycosphaerellales</taxon>
        <taxon>Extremaceae</taxon>
        <taxon>Extremus</taxon>
    </lineage>
</organism>
<evidence type="ECO:0000259" key="1">
    <source>
        <dbReference type="Pfam" id="PF06985"/>
    </source>
</evidence>
<reference evidence="2" key="1">
    <citation type="submission" date="2023-04" db="EMBL/GenBank/DDBJ databases">
        <title>Black Yeasts Isolated from many extreme environments.</title>
        <authorList>
            <person name="Coleine C."/>
            <person name="Stajich J.E."/>
            <person name="Selbmann L."/>
        </authorList>
    </citation>
    <scope>NUCLEOTIDE SEQUENCE</scope>
    <source>
        <strain evidence="2">CCFEE 5312</strain>
    </source>
</reference>
<protein>
    <recommendedName>
        <fullName evidence="1">Heterokaryon incompatibility domain-containing protein</fullName>
    </recommendedName>
</protein>
<dbReference type="InterPro" id="IPR010730">
    <property type="entry name" value="HET"/>
</dbReference>
<comment type="caution">
    <text evidence="2">The sequence shown here is derived from an EMBL/GenBank/DDBJ whole genome shotgun (WGS) entry which is preliminary data.</text>
</comment>
<dbReference type="Pfam" id="PF06985">
    <property type="entry name" value="HET"/>
    <property type="match status" value="1"/>
</dbReference>
<keyword evidence="3" id="KW-1185">Reference proteome</keyword>
<dbReference type="Proteomes" id="UP001271007">
    <property type="component" value="Unassembled WGS sequence"/>
</dbReference>